<sequence>MFGRHIQTAAADRLTHRHVRMNRGGTEQDGCLVYLGDELVSVLVRLAPGTPHAPEHRHKWRVTETYGPCEGLARAPLFDTPDAVTDWIADRLPPPAPRPWLDAHLLP</sequence>
<organism evidence="1 2">
    <name type="scientific">Methylobacterium platani</name>
    <dbReference type="NCBI Taxonomy" id="427683"/>
    <lineage>
        <taxon>Bacteria</taxon>
        <taxon>Pseudomonadati</taxon>
        <taxon>Pseudomonadota</taxon>
        <taxon>Alphaproteobacteria</taxon>
        <taxon>Hyphomicrobiales</taxon>
        <taxon>Methylobacteriaceae</taxon>
        <taxon>Methylobacterium</taxon>
    </lineage>
</organism>
<evidence type="ECO:0000313" key="1">
    <source>
        <dbReference type="EMBL" id="OAS20146.1"/>
    </source>
</evidence>
<gene>
    <name evidence="1" type="ORF">A5481_23905</name>
</gene>
<comment type="caution">
    <text evidence="1">The sequence shown here is derived from an EMBL/GenBank/DDBJ whole genome shotgun (WGS) entry which is preliminary data.</text>
</comment>
<dbReference type="AlphaFoldDB" id="A0A179S6K4"/>
<dbReference type="Proteomes" id="UP000078316">
    <property type="component" value="Unassembled WGS sequence"/>
</dbReference>
<name>A0A179S6K4_9HYPH</name>
<accession>A0A179S6K4</accession>
<reference evidence="1 2" key="1">
    <citation type="submission" date="2016-04" db="EMBL/GenBank/DDBJ databases">
        <authorList>
            <person name="Evans L.H."/>
            <person name="Alamgir A."/>
            <person name="Owens N."/>
            <person name="Weber N.D."/>
            <person name="Virtaneva K."/>
            <person name="Barbian K."/>
            <person name="Babar A."/>
            <person name="Rosenke K."/>
        </authorList>
    </citation>
    <scope>NUCLEOTIDE SEQUENCE [LARGE SCALE GENOMIC DNA]</scope>
    <source>
        <strain evidence="1 2">PMB02</strain>
    </source>
</reference>
<dbReference type="EMBL" id="LWHQ01000047">
    <property type="protein sequence ID" value="OAS20146.1"/>
    <property type="molecule type" value="Genomic_DNA"/>
</dbReference>
<proteinExistence type="predicted"/>
<protein>
    <submittedName>
        <fullName evidence="1">Uncharacterized protein</fullName>
    </submittedName>
</protein>
<evidence type="ECO:0000313" key="2">
    <source>
        <dbReference type="Proteomes" id="UP000078316"/>
    </source>
</evidence>